<feature type="signal peptide" evidence="2">
    <location>
        <begin position="1"/>
        <end position="20"/>
    </location>
</feature>
<dbReference type="Proteomes" id="UP001055167">
    <property type="component" value="Unassembled WGS sequence"/>
</dbReference>
<dbReference type="RefSeq" id="WP_238313300.1">
    <property type="nucleotide sequence ID" value="NZ_BPQH01000007.1"/>
</dbReference>
<name>A0ABQ4QXZ0_9HYPH</name>
<accession>A0ABQ4QXZ0</accession>
<reference evidence="3" key="2">
    <citation type="submission" date="2021-08" db="EMBL/GenBank/DDBJ databases">
        <authorList>
            <person name="Tani A."/>
            <person name="Ola A."/>
            <person name="Ogura Y."/>
            <person name="Katsura K."/>
            <person name="Hayashi T."/>
        </authorList>
    </citation>
    <scope>NUCLEOTIDE SEQUENCE</scope>
    <source>
        <strain evidence="3">KCTC 52305</strain>
    </source>
</reference>
<organism evidence="3 4">
    <name type="scientific">Methylobacterium crusticola</name>
    <dbReference type="NCBI Taxonomy" id="1697972"/>
    <lineage>
        <taxon>Bacteria</taxon>
        <taxon>Pseudomonadati</taxon>
        <taxon>Pseudomonadota</taxon>
        <taxon>Alphaproteobacteria</taxon>
        <taxon>Hyphomicrobiales</taxon>
        <taxon>Methylobacteriaceae</taxon>
        <taxon>Methylobacterium</taxon>
    </lineage>
</organism>
<sequence>MGTDRIAAAGLLLTVATVSAALAQAPAAATPRATGAAPDMNFAFVPPRAAVTGSIAPQAPPRRPQVAQGQLPNQKVGPPKGMHVVRDICIGCNP</sequence>
<evidence type="ECO:0000313" key="3">
    <source>
        <dbReference type="EMBL" id="GJD49730.1"/>
    </source>
</evidence>
<gene>
    <name evidence="3" type="ORF">OPKNFCMD_2463</name>
</gene>
<feature type="chain" id="PRO_5045043851" evidence="2">
    <location>
        <begin position="21"/>
        <end position="94"/>
    </location>
</feature>
<evidence type="ECO:0000256" key="1">
    <source>
        <dbReference type="SAM" id="MobiDB-lite"/>
    </source>
</evidence>
<keyword evidence="4" id="KW-1185">Reference proteome</keyword>
<evidence type="ECO:0000313" key="4">
    <source>
        <dbReference type="Proteomes" id="UP001055167"/>
    </source>
</evidence>
<evidence type="ECO:0000256" key="2">
    <source>
        <dbReference type="SAM" id="SignalP"/>
    </source>
</evidence>
<proteinExistence type="predicted"/>
<keyword evidence="2" id="KW-0732">Signal</keyword>
<dbReference type="EMBL" id="BPQH01000007">
    <property type="protein sequence ID" value="GJD49730.1"/>
    <property type="molecule type" value="Genomic_DNA"/>
</dbReference>
<reference evidence="3" key="1">
    <citation type="journal article" date="2021" name="Front. Microbiol.">
        <title>Comprehensive Comparative Genomics and Phenotyping of Methylobacterium Species.</title>
        <authorList>
            <person name="Alessa O."/>
            <person name="Ogura Y."/>
            <person name="Fujitani Y."/>
            <person name="Takami H."/>
            <person name="Hayashi T."/>
            <person name="Sahin N."/>
            <person name="Tani A."/>
        </authorList>
    </citation>
    <scope>NUCLEOTIDE SEQUENCE</scope>
    <source>
        <strain evidence="3">KCTC 52305</strain>
    </source>
</reference>
<comment type="caution">
    <text evidence="3">The sequence shown here is derived from an EMBL/GenBank/DDBJ whole genome shotgun (WGS) entry which is preliminary data.</text>
</comment>
<feature type="region of interest" description="Disordered" evidence="1">
    <location>
        <begin position="53"/>
        <end position="79"/>
    </location>
</feature>
<protein>
    <submittedName>
        <fullName evidence="3">Uncharacterized protein</fullName>
    </submittedName>
</protein>